<keyword evidence="1" id="KW-0732">Signal</keyword>
<dbReference type="InterPro" id="IPR008869">
    <property type="entry name" value="MlaC/ttg2D"/>
</dbReference>
<dbReference type="RefSeq" id="WP_139366684.1">
    <property type="nucleotide sequence ID" value="NZ_FUWR01000004.1"/>
</dbReference>
<protein>
    <submittedName>
        <fullName evidence="2">Phospholipid transport system substrate-binding protein</fullName>
    </submittedName>
</protein>
<dbReference type="STRING" id="115783.SAMN02745119_01111"/>
<dbReference type="InterPro" id="IPR042245">
    <property type="entry name" value="Tgt2/MlaC_sf"/>
</dbReference>
<dbReference type="PIRSF" id="PIRSF004649">
    <property type="entry name" value="MlaC"/>
    <property type="match status" value="1"/>
</dbReference>
<organism evidence="2 3">
    <name type="scientific">Trichlorobacter thiogenes</name>
    <dbReference type="NCBI Taxonomy" id="115783"/>
    <lineage>
        <taxon>Bacteria</taxon>
        <taxon>Pseudomonadati</taxon>
        <taxon>Thermodesulfobacteriota</taxon>
        <taxon>Desulfuromonadia</taxon>
        <taxon>Geobacterales</taxon>
        <taxon>Geobacteraceae</taxon>
        <taxon>Trichlorobacter</taxon>
    </lineage>
</organism>
<feature type="signal peptide" evidence="1">
    <location>
        <begin position="1"/>
        <end position="21"/>
    </location>
</feature>
<keyword evidence="3" id="KW-1185">Reference proteome</keyword>
<evidence type="ECO:0000256" key="1">
    <source>
        <dbReference type="SAM" id="SignalP"/>
    </source>
</evidence>
<dbReference type="PANTHER" id="PTHR36573:SF1">
    <property type="entry name" value="INTERMEMBRANE PHOSPHOLIPID TRANSPORT SYSTEM BINDING PROTEIN MLAC"/>
    <property type="match status" value="1"/>
</dbReference>
<dbReference type="PANTHER" id="PTHR36573">
    <property type="entry name" value="INTERMEMBRANE PHOSPHOLIPID TRANSPORT SYSTEM BINDING PROTEIN MLAC"/>
    <property type="match status" value="1"/>
</dbReference>
<dbReference type="Pfam" id="PF05494">
    <property type="entry name" value="MlaC"/>
    <property type="match status" value="1"/>
</dbReference>
<sequence>MLKRIALLAILCLFVATTAFASVTDTIKKTVNDVIHIVTDKELKKKSNEQRRRTAIKKSIATIFDSQEMAKRTLGKHWNQRTPAEKKQFVDLFATLLENSYAGKIESYNNEKIVYTKETLDGDFAEVKSKVITPKQDEYTLDYKLMKHGNGSWMVYDVVIEGVSLVSNYRTQFNKIISTNGYAELVKKLQAKSNELKM</sequence>
<accession>A0A1T4M2R5</accession>
<feature type="chain" id="PRO_5012210951" evidence="1">
    <location>
        <begin position="22"/>
        <end position="198"/>
    </location>
</feature>
<dbReference type="EMBL" id="FUWR01000004">
    <property type="protein sequence ID" value="SJZ61068.1"/>
    <property type="molecule type" value="Genomic_DNA"/>
</dbReference>
<name>A0A1T4M2R5_9BACT</name>
<dbReference type="Gene3D" id="3.10.450.710">
    <property type="entry name" value="Tgt2/MlaC"/>
    <property type="match status" value="1"/>
</dbReference>
<reference evidence="3" key="1">
    <citation type="submission" date="2017-02" db="EMBL/GenBank/DDBJ databases">
        <authorList>
            <person name="Varghese N."/>
            <person name="Submissions S."/>
        </authorList>
    </citation>
    <scope>NUCLEOTIDE SEQUENCE [LARGE SCALE GENOMIC DNA]</scope>
    <source>
        <strain evidence="3">ATCC BAA-34</strain>
    </source>
</reference>
<dbReference type="Proteomes" id="UP000190102">
    <property type="component" value="Unassembled WGS sequence"/>
</dbReference>
<evidence type="ECO:0000313" key="3">
    <source>
        <dbReference type="Proteomes" id="UP000190102"/>
    </source>
</evidence>
<proteinExistence type="predicted"/>
<dbReference type="AlphaFoldDB" id="A0A1T4M2R5"/>
<gene>
    <name evidence="2" type="ORF">SAMN02745119_01111</name>
</gene>
<evidence type="ECO:0000313" key="2">
    <source>
        <dbReference type="EMBL" id="SJZ61068.1"/>
    </source>
</evidence>
<dbReference type="OrthoDB" id="9798905at2"/>